<sequence>MKQFYMSLMFLAVLLQVVACSSAPEKITEEDKQAIKNRFPSIQSHRNLDKN</sequence>
<organism evidence="1">
    <name type="scientific">uncultured Caudovirales phage</name>
    <dbReference type="NCBI Taxonomy" id="2100421"/>
    <lineage>
        <taxon>Viruses</taxon>
        <taxon>Duplodnaviria</taxon>
        <taxon>Heunggongvirae</taxon>
        <taxon>Uroviricota</taxon>
        <taxon>Caudoviricetes</taxon>
        <taxon>Peduoviridae</taxon>
        <taxon>Maltschvirus</taxon>
        <taxon>Maltschvirus maltsch</taxon>
    </lineage>
</organism>
<proteinExistence type="predicted"/>
<accession>A0A6J5L0M3</accession>
<gene>
    <name evidence="1" type="ORF">UFOVP53_188</name>
</gene>
<evidence type="ECO:0000313" key="1">
    <source>
        <dbReference type="EMBL" id="CAB4125639.1"/>
    </source>
</evidence>
<reference evidence="1" key="1">
    <citation type="submission" date="2020-04" db="EMBL/GenBank/DDBJ databases">
        <authorList>
            <person name="Chiriac C."/>
            <person name="Salcher M."/>
            <person name="Ghai R."/>
            <person name="Kavagutti S V."/>
        </authorList>
    </citation>
    <scope>NUCLEOTIDE SEQUENCE</scope>
</reference>
<dbReference type="EMBL" id="LR796189">
    <property type="protein sequence ID" value="CAB4125639.1"/>
    <property type="molecule type" value="Genomic_DNA"/>
</dbReference>
<name>A0A6J5L0M3_9CAUD</name>
<protein>
    <submittedName>
        <fullName evidence="1">Uncharacterized protein</fullName>
    </submittedName>
</protein>